<keyword evidence="2" id="KW-1185">Reference proteome</keyword>
<name>A0A163A5C9_DIDRA</name>
<organism evidence="1 2">
    <name type="scientific">Didymella rabiei</name>
    <name type="common">Chickpea ascochyta blight fungus</name>
    <name type="synonym">Mycosphaerella rabiei</name>
    <dbReference type="NCBI Taxonomy" id="5454"/>
    <lineage>
        <taxon>Eukaryota</taxon>
        <taxon>Fungi</taxon>
        <taxon>Dikarya</taxon>
        <taxon>Ascomycota</taxon>
        <taxon>Pezizomycotina</taxon>
        <taxon>Dothideomycetes</taxon>
        <taxon>Pleosporomycetidae</taxon>
        <taxon>Pleosporales</taxon>
        <taxon>Pleosporineae</taxon>
        <taxon>Didymellaceae</taxon>
        <taxon>Ascochyta</taxon>
    </lineage>
</organism>
<protein>
    <submittedName>
        <fullName evidence="1">Uncharacterized protein</fullName>
    </submittedName>
</protein>
<evidence type="ECO:0000313" key="2">
    <source>
        <dbReference type="Proteomes" id="UP000076837"/>
    </source>
</evidence>
<comment type="caution">
    <text evidence="1">The sequence shown here is derived from an EMBL/GenBank/DDBJ whole genome shotgun (WGS) entry which is preliminary data.</text>
</comment>
<sequence length="98" mass="10766">MAMESAPIMAIPDEEVEVAVELAIDIAPVVVGDISIVIDISMFNTGRRCRLVNSALYERQKMGLVPTYVEPLFKKSEYSSSEATVEICDDTSGNNRPK</sequence>
<gene>
    <name evidence="1" type="ORF">ST47_g7858</name>
</gene>
<dbReference type="AlphaFoldDB" id="A0A163A5C9"/>
<accession>A0A163A5C9</accession>
<dbReference type="Proteomes" id="UP000076837">
    <property type="component" value="Unassembled WGS sequence"/>
</dbReference>
<dbReference type="EMBL" id="JYNV01000259">
    <property type="protein sequence ID" value="KZM20993.1"/>
    <property type="molecule type" value="Genomic_DNA"/>
</dbReference>
<evidence type="ECO:0000313" key="1">
    <source>
        <dbReference type="EMBL" id="KZM20993.1"/>
    </source>
</evidence>
<proteinExistence type="predicted"/>
<reference evidence="1 2" key="1">
    <citation type="journal article" date="2016" name="Sci. Rep.">
        <title>Draft genome sequencing and secretome analysis of fungal phytopathogen Ascochyta rabiei provides insight into the necrotrophic effector repertoire.</title>
        <authorList>
            <person name="Verma S."/>
            <person name="Gazara R.K."/>
            <person name="Nizam S."/>
            <person name="Parween S."/>
            <person name="Chattopadhyay D."/>
            <person name="Verma P.K."/>
        </authorList>
    </citation>
    <scope>NUCLEOTIDE SEQUENCE [LARGE SCALE GENOMIC DNA]</scope>
    <source>
        <strain evidence="1 2">ArDII</strain>
    </source>
</reference>